<dbReference type="SUPFAM" id="SSF52047">
    <property type="entry name" value="RNI-like"/>
    <property type="match status" value="1"/>
</dbReference>
<keyword evidence="2 4" id="KW-0479">Metal-binding</keyword>
<sequence>MPKIHRIQQILENSLFAWLGLALILAIAGNSIEIPSWLQVVGRSHPLLLHFPIVLLIFGVVFFWLPDKNSEVKEIGSFSLLIGSNFAGITVIAGLLLAKEDYEGSELNWHQWMGIAAYGISMLLYFYRNSKAQLLKPLSLVLVLSVVVTGHLGANLTHGSDFLLAPIKSNETPKVQLADARVFEDLVQPILESKCQSCHKEGKIKGELRLDQLEGIRKGGKSGPFVLAGNTEESLLTQRIHLPKEEKKHMPPKNKEQLTEEEIEILTAWVNSGADFEKKVRELPAESDLFMLASQKFTNEKTYDFEEADPDDIAELNNFFRKVNPLYPESPALEVSYFGISAFDPNSLEDLKKVKEQVVKINLNKMPLEGIDLSFLKTFSNLEELQLNFSDLTDDQLAELSQLENLESLAISGNPISDSSIPSILKFKNLRKLFAWQTGLSEAGKQELKEKITDVEIDFGFNAANVNYELNAPKLVYDEILFQDSTLLEIKHPIKTVEIRYTLDGTKPDSINSPLYTEPVWVKNTSKINARVFAKDWIGSAEESILLFKSGIHPSEVTLLKEPNKQYKAQEGRTLNDQIKGKNNHTTGEWLGYQDNPFDVEVKFDPNKRPSRVVLSLLYSESAYIFPPQQAEVWVKEGTSWRSVINEVPEQSTEAKNARFEALAYDLPASDFSSIRIRLTPIAKLPSWHPGAGSKGWVFVDEVLLED</sequence>
<evidence type="ECO:0000256" key="3">
    <source>
        <dbReference type="ARBA" id="ARBA00023004"/>
    </source>
</evidence>
<keyword evidence="5" id="KW-0472">Membrane</keyword>
<evidence type="ECO:0000313" key="7">
    <source>
        <dbReference type="EMBL" id="MBN7816053.1"/>
    </source>
</evidence>
<feature type="transmembrane region" description="Helical" evidence="5">
    <location>
        <begin position="77"/>
        <end position="97"/>
    </location>
</feature>
<evidence type="ECO:0000256" key="1">
    <source>
        <dbReference type="ARBA" id="ARBA00022617"/>
    </source>
</evidence>
<dbReference type="EMBL" id="JAFKCU010000002">
    <property type="protein sequence ID" value="MBN7816053.1"/>
    <property type="molecule type" value="Genomic_DNA"/>
</dbReference>
<evidence type="ECO:0000256" key="5">
    <source>
        <dbReference type="SAM" id="Phobius"/>
    </source>
</evidence>
<dbReference type="InterPro" id="IPR011429">
    <property type="entry name" value="Cyt_c_Planctomycete-type"/>
</dbReference>
<dbReference type="SUPFAM" id="SSF46626">
    <property type="entry name" value="Cytochrome c"/>
    <property type="match status" value="1"/>
</dbReference>
<keyword evidence="3 4" id="KW-0408">Iron</keyword>
<gene>
    <name evidence="7" type="ORF">J0A69_11465</name>
</gene>
<comment type="caution">
    <text evidence="7">The sequence shown here is derived from an EMBL/GenBank/DDBJ whole genome shotgun (WGS) entry which is preliminary data.</text>
</comment>
<dbReference type="Proteomes" id="UP000664480">
    <property type="component" value="Unassembled WGS sequence"/>
</dbReference>
<dbReference type="PROSITE" id="PS51007">
    <property type="entry name" value="CYTC"/>
    <property type="match status" value="1"/>
</dbReference>
<dbReference type="RefSeq" id="WP_206586687.1">
    <property type="nucleotide sequence ID" value="NZ_JAFKCU010000002.1"/>
</dbReference>
<keyword evidence="1 4" id="KW-0349">Heme</keyword>
<evidence type="ECO:0000259" key="6">
    <source>
        <dbReference type="PROSITE" id="PS51007"/>
    </source>
</evidence>
<evidence type="ECO:0000313" key="8">
    <source>
        <dbReference type="Proteomes" id="UP000664480"/>
    </source>
</evidence>
<feature type="transmembrane region" description="Helical" evidence="5">
    <location>
        <begin position="47"/>
        <end position="65"/>
    </location>
</feature>
<dbReference type="InterPro" id="IPR019251">
    <property type="entry name" value="DUF2231_TM"/>
</dbReference>
<dbReference type="InterPro" id="IPR026876">
    <property type="entry name" value="Fn3_assoc_repeat"/>
</dbReference>
<dbReference type="InterPro" id="IPR036909">
    <property type="entry name" value="Cyt_c-like_dom_sf"/>
</dbReference>
<name>A0ABS3CG33_9BACT</name>
<evidence type="ECO:0000256" key="2">
    <source>
        <dbReference type="ARBA" id="ARBA00022723"/>
    </source>
</evidence>
<protein>
    <submittedName>
        <fullName evidence="7">Chitobiase/beta-hexosaminidase C-terminal domain-containing protein</fullName>
    </submittedName>
</protein>
<evidence type="ECO:0000256" key="4">
    <source>
        <dbReference type="PROSITE-ProRule" id="PRU00433"/>
    </source>
</evidence>
<feature type="domain" description="Cytochrome c" evidence="6">
    <location>
        <begin position="178"/>
        <end position="274"/>
    </location>
</feature>
<keyword evidence="8" id="KW-1185">Reference proteome</keyword>
<accession>A0ABS3CG33</accession>
<dbReference type="Gene3D" id="3.80.10.10">
    <property type="entry name" value="Ribonuclease Inhibitor"/>
    <property type="match status" value="1"/>
</dbReference>
<dbReference type="Pfam" id="PF07635">
    <property type="entry name" value="PSCyt1"/>
    <property type="match status" value="1"/>
</dbReference>
<organism evidence="7 8">
    <name type="scientific">Algoriphagus pacificus</name>
    <dbReference type="NCBI Taxonomy" id="2811234"/>
    <lineage>
        <taxon>Bacteria</taxon>
        <taxon>Pseudomonadati</taxon>
        <taxon>Bacteroidota</taxon>
        <taxon>Cytophagia</taxon>
        <taxon>Cytophagales</taxon>
        <taxon>Cyclobacteriaceae</taxon>
        <taxon>Algoriphagus</taxon>
    </lineage>
</organism>
<dbReference type="Pfam" id="PF09990">
    <property type="entry name" value="DUF2231"/>
    <property type="match status" value="1"/>
</dbReference>
<dbReference type="Pfam" id="PF13287">
    <property type="entry name" value="Fn3_assoc"/>
    <property type="match status" value="1"/>
</dbReference>
<feature type="transmembrane region" description="Helical" evidence="5">
    <location>
        <begin position="109"/>
        <end position="127"/>
    </location>
</feature>
<keyword evidence="5" id="KW-1133">Transmembrane helix</keyword>
<keyword evidence="5" id="KW-0812">Transmembrane</keyword>
<dbReference type="InterPro" id="IPR009056">
    <property type="entry name" value="Cyt_c-like_dom"/>
</dbReference>
<dbReference type="PANTHER" id="PTHR35889">
    <property type="entry name" value="CYCLOINULO-OLIGOSACCHARIDE FRUCTANOTRANSFERASE-RELATED"/>
    <property type="match status" value="1"/>
</dbReference>
<dbReference type="InterPro" id="IPR032675">
    <property type="entry name" value="LRR_dom_sf"/>
</dbReference>
<proteinExistence type="predicted"/>
<reference evidence="7 8" key="1">
    <citation type="submission" date="2021-03" db="EMBL/GenBank/DDBJ databases">
        <title>novel species isolated from a fishpond in China.</title>
        <authorList>
            <person name="Lu H."/>
            <person name="Cai Z."/>
        </authorList>
    </citation>
    <scope>NUCLEOTIDE SEQUENCE [LARGE SCALE GENOMIC DNA]</scope>
    <source>
        <strain evidence="7 8">YJ13C</strain>
    </source>
</reference>
<dbReference type="PANTHER" id="PTHR35889:SF3">
    <property type="entry name" value="F-BOX DOMAIN-CONTAINING PROTEIN"/>
    <property type="match status" value="1"/>
</dbReference>
<feature type="transmembrane region" description="Helical" evidence="5">
    <location>
        <begin position="134"/>
        <end position="154"/>
    </location>
</feature>